<sequence>MHKSRLCYITIDINDFNKAVDFYSKTFNAELEAFSTTGNSDTVYRRLKLPDSDIRILLQLVPEKKTCKTRIHIDIETDDVEAEVKRLERLGATRHKYTDERGFQFWVMLDPFGNELCVLQPEYPKLLEEANTWD</sequence>
<dbReference type="Gene3D" id="3.10.180.10">
    <property type="entry name" value="2,3-Dihydroxybiphenyl 1,2-Dioxygenase, domain 1"/>
    <property type="match status" value="1"/>
</dbReference>
<comment type="caution">
    <text evidence="2">The sequence shown here is derived from an EMBL/GenBank/DDBJ whole genome shotgun (WGS) entry which is preliminary data.</text>
</comment>
<dbReference type="Proteomes" id="UP000177062">
    <property type="component" value="Unassembled WGS sequence"/>
</dbReference>
<dbReference type="CDD" id="cd06587">
    <property type="entry name" value="VOC"/>
    <property type="match status" value="1"/>
</dbReference>
<dbReference type="AlphaFoldDB" id="A0A1G1YX73"/>
<dbReference type="PANTHER" id="PTHR35908">
    <property type="entry name" value="HYPOTHETICAL FUSION PROTEIN"/>
    <property type="match status" value="1"/>
</dbReference>
<dbReference type="Pfam" id="PF18029">
    <property type="entry name" value="Glyoxalase_6"/>
    <property type="match status" value="1"/>
</dbReference>
<dbReference type="SUPFAM" id="SSF54593">
    <property type="entry name" value="Glyoxalase/Bleomycin resistance protein/Dihydroxybiphenyl dioxygenase"/>
    <property type="match status" value="1"/>
</dbReference>
<dbReference type="EMBL" id="MHIT01000013">
    <property type="protein sequence ID" value="OGY56962.1"/>
    <property type="molecule type" value="Genomic_DNA"/>
</dbReference>
<evidence type="ECO:0000313" key="3">
    <source>
        <dbReference type="Proteomes" id="UP000177062"/>
    </source>
</evidence>
<dbReference type="InterPro" id="IPR041581">
    <property type="entry name" value="Glyoxalase_6"/>
</dbReference>
<dbReference type="PROSITE" id="PS51819">
    <property type="entry name" value="VOC"/>
    <property type="match status" value="1"/>
</dbReference>
<protein>
    <recommendedName>
        <fullName evidence="1">VOC domain-containing protein</fullName>
    </recommendedName>
</protein>
<reference evidence="2 3" key="1">
    <citation type="journal article" date="2016" name="Nat. Commun.">
        <title>Thousands of microbial genomes shed light on interconnected biogeochemical processes in an aquifer system.</title>
        <authorList>
            <person name="Anantharaman K."/>
            <person name="Brown C.T."/>
            <person name="Hug L.A."/>
            <person name="Sharon I."/>
            <person name="Castelle C.J."/>
            <person name="Probst A.J."/>
            <person name="Thomas B.C."/>
            <person name="Singh A."/>
            <person name="Wilkins M.J."/>
            <person name="Karaoz U."/>
            <person name="Brodie E.L."/>
            <person name="Williams K.H."/>
            <person name="Hubbard S.S."/>
            <person name="Banfield J.F."/>
        </authorList>
    </citation>
    <scope>NUCLEOTIDE SEQUENCE [LARGE SCALE GENOMIC DNA]</scope>
</reference>
<dbReference type="InterPro" id="IPR029068">
    <property type="entry name" value="Glyas_Bleomycin-R_OHBP_Dase"/>
</dbReference>
<feature type="domain" description="VOC" evidence="1">
    <location>
        <begin position="5"/>
        <end position="121"/>
    </location>
</feature>
<dbReference type="InterPro" id="IPR037523">
    <property type="entry name" value="VOC_core"/>
</dbReference>
<evidence type="ECO:0000259" key="1">
    <source>
        <dbReference type="PROSITE" id="PS51819"/>
    </source>
</evidence>
<accession>A0A1G1YX73</accession>
<name>A0A1G1YX73_9BACT</name>
<gene>
    <name evidence="2" type="ORF">A2Y84_00735</name>
</gene>
<organism evidence="2 3">
    <name type="scientific">Candidatus Colwellbacteria bacterium RBG_13_48_8</name>
    <dbReference type="NCBI Taxonomy" id="1797685"/>
    <lineage>
        <taxon>Bacteria</taxon>
        <taxon>Candidatus Colwelliibacteriota</taxon>
    </lineage>
</organism>
<proteinExistence type="predicted"/>
<dbReference type="PANTHER" id="PTHR35908:SF1">
    <property type="entry name" value="CONSERVED PROTEIN"/>
    <property type="match status" value="1"/>
</dbReference>
<evidence type="ECO:0000313" key="2">
    <source>
        <dbReference type="EMBL" id="OGY56962.1"/>
    </source>
</evidence>